<feature type="non-terminal residue" evidence="2">
    <location>
        <position position="1"/>
    </location>
</feature>
<name>A0A6S7IM28_PARCT</name>
<evidence type="ECO:0000313" key="2">
    <source>
        <dbReference type="EMBL" id="CAB4020194.1"/>
    </source>
</evidence>
<organism evidence="2 3">
    <name type="scientific">Paramuricea clavata</name>
    <name type="common">Red gorgonian</name>
    <name type="synonym">Violescent sea-whip</name>
    <dbReference type="NCBI Taxonomy" id="317549"/>
    <lineage>
        <taxon>Eukaryota</taxon>
        <taxon>Metazoa</taxon>
        <taxon>Cnidaria</taxon>
        <taxon>Anthozoa</taxon>
        <taxon>Octocorallia</taxon>
        <taxon>Malacalcyonacea</taxon>
        <taxon>Plexauridae</taxon>
        <taxon>Paramuricea</taxon>
    </lineage>
</organism>
<reference evidence="2" key="1">
    <citation type="submission" date="2020-04" db="EMBL/GenBank/DDBJ databases">
        <authorList>
            <person name="Alioto T."/>
            <person name="Alioto T."/>
            <person name="Gomez Garrido J."/>
        </authorList>
    </citation>
    <scope>NUCLEOTIDE SEQUENCE</scope>
    <source>
        <strain evidence="2">A484AB</strain>
    </source>
</reference>
<proteinExistence type="predicted"/>
<dbReference type="EMBL" id="CACRXK020010829">
    <property type="protein sequence ID" value="CAB4020194.1"/>
    <property type="molecule type" value="Genomic_DNA"/>
</dbReference>
<dbReference type="AlphaFoldDB" id="A0A6S7IM28"/>
<dbReference type="Proteomes" id="UP001152795">
    <property type="component" value="Unassembled WGS sequence"/>
</dbReference>
<sequence length="103" mass="11558">LTRSATKTYGRGPTRPQQTKRYRKEDGDGWGIHCANQHPTPQDKPSHGILKGKGKEADHETPGNRDLEADTKKMGYTWGQLVRVAQDRDTWKTLVDGLCSRLG</sequence>
<feature type="region of interest" description="Disordered" evidence="1">
    <location>
        <begin position="1"/>
        <end position="71"/>
    </location>
</feature>
<accession>A0A6S7IM28</accession>
<feature type="compositionally biased region" description="Basic and acidic residues" evidence="1">
    <location>
        <begin position="53"/>
        <end position="71"/>
    </location>
</feature>
<keyword evidence="3" id="KW-1185">Reference proteome</keyword>
<comment type="caution">
    <text evidence="2">The sequence shown here is derived from an EMBL/GenBank/DDBJ whole genome shotgun (WGS) entry which is preliminary data.</text>
</comment>
<gene>
    <name evidence="2" type="ORF">PACLA_8A079445</name>
</gene>
<protein>
    <submittedName>
        <fullName evidence="2">Uncharacterized protein</fullName>
    </submittedName>
</protein>
<evidence type="ECO:0000313" key="3">
    <source>
        <dbReference type="Proteomes" id="UP001152795"/>
    </source>
</evidence>
<evidence type="ECO:0000256" key="1">
    <source>
        <dbReference type="SAM" id="MobiDB-lite"/>
    </source>
</evidence>